<name>A0A1I3VZY0_9ACTN</name>
<evidence type="ECO:0000256" key="3">
    <source>
        <dbReference type="ARBA" id="ARBA00023136"/>
    </source>
</evidence>
<keyword evidence="4" id="KW-0564">Palmitate</keyword>
<sequence length="496" mass="53857">MTALPVAPAPTAPGPPPRKPRTIRPRDTPQPRPTNTQTETHDQERDSTMSGNNSRRPRARTLLALGISASLALTATACGGSGTETGSEGEGEGKIVFWDNNGGVRTEVWKKIITEFEKENPEIDVEYVGIPIADVQSKYDTAIQGGGDSLPDVGMVGTAYLANMVAQGALDPVGDRIEDSPLKGKLVNGMVESVKAAGGEKDQMFTVPTSANQGVLWYRKDMFDKADLPAPDTWENFYRAAEELTDRENNQFGFTIRGGAGSVAQALEMMYAQSGIESFWDGDRTTVNDPKNVEALEKYVALYNEYTPKADLNNDFTKMVATFTGGEVGMLQHNLGSYTDHVKAFGEERIGGLPMPPSSEGGPRTLVSNPVDGMGLFKSSGNKAAAWKFIEFAASAEMNSLWNESAGAIPAHTDAADDEWINKAEPTKAAMESLDDPNTKIVQLPYYLPDWNSISKADTEPNFQKLLLGRMTAEEFADDLAKRLNEAQVEWSEQKG</sequence>
<dbReference type="Proteomes" id="UP000198928">
    <property type="component" value="Unassembled WGS sequence"/>
</dbReference>
<dbReference type="InterPro" id="IPR050490">
    <property type="entry name" value="Bact_solute-bd_prot1"/>
</dbReference>
<feature type="compositionally biased region" description="Pro residues" evidence="6">
    <location>
        <begin position="7"/>
        <end position="17"/>
    </location>
</feature>
<evidence type="ECO:0000313" key="8">
    <source>
        <dbReference type="Proteomes" id="UP000198928"/>
    </source>
</evidence>
<dbReference type="SUPFAM" id="SSF53850">
    <property type="entry name" value="Periplasmic binding protein-like II"/>
    <property type="match status" value="1"/>
</dbReference>
<dbReference type="PANTHER" id="PTHR43649">
    <property type="entry name" value="ARABINOSE-BINDING PROTEIN-RELATED"/>
    <property type="match status" value="1"/>
</dbReference>
<reference evidence="8" key="1">
    <citation type="submission" date="2016-10" db="EMBL/GenBank/DDBJ databases">
        <authorList>
            <person name="Varghese N."/>
            <person name="Submissions S."/>
        </authorList>
    </citation>
    <scope>NUCLEOTIDE SEQUENCE [LARGE SCALE GENOMIC DNA]</scope>
    <source>
        <strain evidence="8">PL19</strain>
    </source>
</reference>
<evidence type="ECO:0000256" key="2">
    <source>
        <dbReference type="ARBA" id="ARBA00022729"/>
    </source>
</evidence>
<organism evidence="7 8">
    <name type="scientific">Streptomyces pini</name>
    <dbReference type="NCBI Taxonomy" id="1520580"/>
    <lineage>
        <taxon>Bacteria</taxon>
        <taxon>Bacillati</taxon>
        <taxon>Actinomycetota</taxon>
        <taxon>Actinomycetes</taxon>
        <taxon>Kitasatosporales</taxon>
        <taxon>Streptomycetaceae</taxon>
        <taxon>Streptomyces</taxon>
    </lineage>
</organism>
<dbReference type="EMBL" id="FOSG01000003">
    <property type="protein sequence ID" value="SFK00924.1"/>
    <property type="molecule type" value="Genomic_DNA"/>
</dbReference>
<keyword evidence="5" id="KW-0449">Lipoprotein</keyword>
<proteinExistence type="predicted"/>
<evidence type="ECO:0000313" key="7">
    <source>
        <dbReference type="EMBL" id="SFK00924.1"/>
    </source>
</evidence>
<feature type="region of interest" description="Disordered" evidence="6">
    <location>
        <begin position="1"/>
        <end position="57"/>
    </location>
</feature>
<keyword evidence="1" id="KW-1003">Cell membrane</keyword>
<evidence type="ECO:0000256" key="1">
    <source>
        <dbReference type="ARBA" id="ARBA00022475"/>
    </source>
</evidence>
<keyword evidence="3" id="KW-0472">Membrane</keyword>
<dbReference type="CDD" id="cd13585">
    <property type="entry name" value="PBP2_TMBP_like"/>
    <property type="match status" value="1"/>
</dbReference>
<dbReference type="Pfam" id="PF01547">
    <property type="entry name" value="SBP_bac_1"/>
    <property type="match status" value="1"/>
</dbReference>
<gene>
    <name evidence="7" type="ORF">SAMN05192584_10390</name>
</gene>
<dbReference type="InterPro" id="IPR006059">
    <property type="entry name" value="SBP"/>
</dbReference>
<accession>A0A1I3VZY0</accession>
<dbReference type="Gene3D" id="3.40.190.10">
    <property type="entry name" value="Periplasmic binding protein-like II"/>
    <property type="match status" value="1"/>
</dbReference>
<evidence type="ECO:0000256" key="5">
    <source>
        <dbReference type="ARBA" id="ARBA00023288"/>
    </source>
</evidence>
<evidence type="ECO:0000256" key="6">
    <source>
        <dbReference type="SAM" id="MobiDB-lite"/>
    </source>
</evidence>
<protein>
    <submittedName>
        <fullName evidence="7">Carbohydrate ABC transporter substrate-binding protein, CUT1 family</fullName>
    </submittedName>
</protein>
<evidence type="ECO:0000256" key="4">
    <source>
        <dbReference type="ARBA" id="ARBA00023139"/>
    </source>
</evidence>
<dbReference type="PANTHER" id="PTHR43649:SF33">
    <property type="entry name" value="POLYGALACTURONAN_RHAMNOGALACTURONAN-BINDING PROTEIN YTCQ"/>
    <property type="match status" value="1"/>
</dbReference>
<keyword evidence="8" id="KW-1185">Reference proteome</keyword>
<keyword evidence="2" id="KW-0732">Signal</keyword>
<dbReference type="AlphaFoldDB" id="A0A1I3VZY0"/>